<protein>
    <recommendedName>
        <fullName evidence="4">CHAT domain-containing protein</fullName>
    </recommendedName>
</protein>
<keyword evidence="3" id="KW-1185">Reference proteome</keyword>
<evidence type="ECO:0000256" key="1">
    <source>
        <dbReference type="SAM" id="MobiDB-lite"/>
    </source>
</evidence>
<evidence type="ECO:0000313" key="2">
    <source>
        <dbReference type="EMBL" id="PFG43149.1"/>
    </source>
</evidence>
<name>A0A2A9EYA6_9MICO</name>
<reference evidence="2 3" key="1">
    <citation type="submission" date="2017-10" db="EMBL/GenBank/DDBJ databases">
        <title>Sequencing the genomes of 1000 actinobacteria strains.</title>
        <authorList>
            <person name="Klenk H.-P."/>
        </authorList>
    </citation>
    <scope>NUCLEOTIDE SEQUENCE [LARGE SCALE GENOMIC DNA]</scope>
    <source>
        <strain evidence="2 3">DSM 21863</strain>
    </source>
</reference>
<accession>A0A2A9EYA6</accession>
<feature type="region of interest" description="Disordered" evidence="1">
    <location>
        <begin position="465"/>
        <end position="489"/>
    </location>
</feature>
<comment type="caution">
    <text evidence="2">The sequence shown here is derived from an EMBL/GenBank/DDBJ whole genome shotgun (WGS) entry which is preliminary data.</text>
</comment>
<dbReference type="AlphaFoldDB" id="A0A2A9EYA6"/>
<dbReference type="OrthoDB" id="3078209at2"/>
<proteinExistence type="predicted"/>
<feature type="compositionally biased region" description="Pro residues" evidence="1">
    <location>
        <begin position="471"/>
        <end position="482"/>
    </location>
</feature>
<dbReference type="RefSeq" id="WP_098463559.1">
    <property type="nucleotide sequence ID" value="NZ_PDJJ01000001.1"/>
</dbReference>
<evidence type="ECO:0008006" key="4">
    <source>
        <dbReference type="Google" id="ProtNLM"/>
    </source>
</evidence>
<evidence type="ECO:0000313" key="3">
    <source>
        <dbReference type="Proteomes" id="UP000224130"/>
    </source>
</evidence>
<dbReference type="EMBL" id="PDJJ01000001">
    <property type="protein sequence ID" value="PFG43149.1"/>
    <property type="molecule type" value="Genomic_DNA"/>
</dbReference>
<dbReference type="Proteomes" id="UP000224130">
    <property type="component" value="Unassembled WGS sequence"/>
</dbReference>
<sequence length="489" mass="53143">MSGTTGTGTAVPELADGYRLQADAWTGDATADGSFVADPASWLAGRFTLGEPTMRPHPPDPWDWRHPDIGWGVVAREPDGLSRDELVDLVDLPEDVRRLVDARRGRVFRYRPGTSYADWTLTDYAGDAQVFVPAAPAGADAGRLPMYLLVYGSPEQVPWRVQYILNPVRYVGRLDLEGPALTRYVDALLGEWAGSTASWSTPLVWAVDHQAGEITTLMRDVVAQQFHDTFAADDELTPTFLDGRRAPATVGALTDALVSLHPAVIVTCSHGQTGPLADLDRMRADLGLLVDQDHALLDPQTLLSRWQPDGAVWFAQACCSAGADSPTAYEGLVDGRLADTLRGIARLGATTSPLPRALLGAEQPLRAFVGHVEPTFNWTLEFPPNQADLTDSLRRSLYDRLFSGRPVGYCMEPHYDPVASLLQSYRDAEHAFQETFGAAARTPLATMVYRRVTAHDRTSTVVLGDPTVAVPLPPAGPATHPRTPPEARP</sequence>
<organism evidence="2 3">
    <name type="scientific">Isoptericola jiangsuensis</name>
    <dbReference type="NCBI Taxonomy" id="548579"/>
    <lineage>
        <taxon>Bacteria</taxon>
        <taxon>Bacillati</taxon>
        <taxon>Actinomycetota</taxon>
        <taxon>Actinomycetes</taxon>
        <taxon>Micrococcales</taxon>
        <taxon>Promicromonosporaceae</taxon>
        <taxon>Isoptericola</taxon>
    </lineage>
</organism>
<gene>
    <name evidence="2" type="ORF">ATJ88_1833</name>
</gene>